<dbReference type="InterPro" id="IPR003594">
    <property type="entry name" value="HATPase_dom"/>
</dbReference>
<keyword evidence="4" id="KW-1185">Reference proteome</keyword>
<dbReference type="Gene3D" id="3.30.450.40">
    <property type="match status" value="1"/>
</dbReference>
<dbReference type="CDD" id="cd00130">
    <property type="entry name" value="PAS"/>
    <property type="match status" value="2"/>
</dbReference>
<dbReference type="Proteomes" id="UP001589710">
    <property type="component" value="Unassembled WGS sequence"/>
</dbReference>
<dbReference type="SMART" id="SM00331">
    <property type="entry name" value="PP2C_SIG"/>
    <property type="match status" value="1"/>
</dbReference>
<keyword evidence="1" id="KW-0378">Hydrolase</keyword>
<evidence type="ECO:0000256" key="1">
    <source>
        <dbReference type="ARBA" id="ARBA00022801"/>
    </source>
</evidence>
<gene>
    <name evidence="3" type="ORF">ACFFTL_05555</name>
</gene>
<dbReference type="InterPro" id="IPR000014">
    <property type="entry name" value="PAS"/>
</dbReference>
<dbReference type="SUPFAM" id="SSF55874">
    <property type="entry name" value="ATPase domain of HSP90 chaperone/DNA topoisomerase II/histidine kinase"/>
    <property type="match status" value="1"/>
</dbReference>
<name>A0ABV5R392_9ACTN</name>
<dbReference type="PANTHER" id="PTHR43156">
    <property type="entry name" value="STAGE II SPORULATION PROTEIN E-RELATED"/>
    <property type="match status" value="1"/>
</dbReference>
<dbReference type="Pfam" id="PF07228">
    <property type="entry name" value="SpoIIE"/>
    <property type="match status" value="1"/>
</dbReference>
<accession>A0ABV5R392</accession>
<reference evidence="3 4" key="1">
    <citation type="submission" date="2024-09" db="EMBL/GenBank/DDBJ databases">
        <authorList>
            <person name="Sun Q."/>
            <person name="Mori K."/>
        </authorList>
    </citation>
    <scope>NUCLEOTIDE SEQUENCE [LARGE SCALE GENOMIC DNA]</scope>
    <source>
        <strain evidence="3 4">JCM 3331</strain>
    </source>
</reference>
<dbReference type="Pfam" id="PF08448">
    <property type="entry name" value="PAS_4"/>
    <property type="match status" value="1"/>
</dbReference>
<dbReference type="InterPro" id="IPR036890">
    <property type="entry name" value="HATPase_C_sf"/>
</dbReference>
<feature type="domain" description="PAS" evidence="2">
    <location>
        <begin position="24"/>
        <end position="52"/>
    </location>
</feature>
<dbReference type="InterPro" id="IPR035965">
    <property type="entry name" value="PAS-like_dom_sf"/>
</dbReference>
<dbReference type="NCBIfam" id="TIGR00229">
    <property type="entry name" value="sensory_box"/>
    <property type="match status" value="1"/>
</dbReference>
<dbReference type="PROSITE" id="PS50112">
    <property type="entry name" value="PAS"/>
    <property type="match status" value="2"/>
</dbReference>
<dbReference type="InterPro" id="IPR001932">
    <property type="entry name" value="PPM-type_phosphatase-like_dom"/>
</dbReference>
<dbReference type="InterPro" id="IPR052016">
    <property type="entry name" value="Bact_Sigma-Reg"/>
</dbReference>
<evidence type="ECO:0000259" key="2">
    <source>
        <dbReference type="PROSITE" id="PS50112"/>
    </source>
</evidence>
<organism evidence="3 4">
    <name type="scientific">Streptomyces yanii</name>
    <dbReference type="NCBI Taxonomy" id="78510"/>
    <lineage>
        <taxon>Bacteria</taxon>
        <taxon>Bacillati</taxon>
        <taxon>Actinomycetota</taxon>
        <taxon>Actinomycetes</taxon>
        <taxon>Kitasatosporales</taxon>
        <taxon>Streptomycetaceae</taxon>
        <taxon>Streptomyces</taxon>
    </lineage>
</organism>
<dbReference type="RefSeq" id="WP_345509922.1">
    <property type="nucleotide sequence ID" value="NZ_BAAAXD010000005.1"/>
</dbReference>
<dbReference type="SMART" id="SM00091">
    <property type="entry name" value="PAS"/>
    <property type="match status" value="2"/>
</dbReference>
<dbReference type="Gene3D" id="3.60.40.10">
    <property type="entry name" value="PPM-type phosphatase domain"/>
    <property type="match status" value="1"/>
</dbReference>
<dbReference type="Gene3D" id="3.30.565.10">
    <property type="entry name" value="Histidine kinase-like ATPase, C-terminal domain"/>
    <property type="match status" value="1"/>
</dbReference>
<sequence>MTTPSAREPLLGTPFSLATMATAVLDQRGIVIGWNTAAEKFYGHTAADALGKPARKFFVPIDGRPLFDPDFPADSWGETRTMRGRGGSLVRTVLYVLQLGPKGANAAWAIISIAADQMERWATDQAILAGLFTQAPIALTVYGPDGRVNWVNNALEGQTGLAIHEWAGRYIQDILPEGEIISPELRGRRLESVIEQVFRTGEPVVDLHYRSPTPAGPTHQRVWSCSYFRLQDAEGHCLGVCESAFTITERYETQRRLTLLSRSSSIGGTLDATRTSEELVAVVVPDFADAAWVDLAEPVLTGEEPAPWHASQQLRRVTQGNTAGQAAATPPLVNLPAGDQQLVLPLKAGGATLGLVTLLRSPSRAPFNDADRALAAELVAHTAVCLDNARRYAHEHATALLLQHSLLPQEPPEPTAVETAHYYAPTAGPTGVGGDWYDVIPLSGARVGLAVGDVVGHGLHAAVTMGRLRTTVRALAALDLAPDELLTRLDDLVGQAGMGIHPAGESSADQAVCARCLYAVYDPVSRRCSVASAGHLPPVLAAPDEPAIPLDIPVGPPLGIGGLPFECAEFDIAENSMLALFTDGLVADTQHDFDAGVAGLCRILSRYPELSPADVRDRIVESKIPADAQDDVALLLVRVHSLADDNMASWRIDPDPAQVARARASAMVQLARWDLSAVSFVVELIVSELVTNAIRYGSPPVHLRLLRDQDRALICEVSDGSHTSPHLQRARLDEEGGRGLFLVAQLTDQWGTRYTREGKTIWTEVPIRLGDVAGGDALSA</sequence>
<dbReference type="Pfam" id="PF13581">
    <property type="entry name" value="HATPase_c_2"/>
    <property type="match status" value="1"/>
</dbReference>
<evidence type="ECO:0000313" key="4">
    <source>
        <dbReference type="Proteomes" id="UP001589710"/>
    </source>
</evidence>
<dbReference type="SUPFAM" id="SSF55781">
    <property type="entry name" value="GAF domain-like"/>
    <property type="match status" value="1"/>
</dbReference>
<protein>
    <submittedName>
        <fullName evidence="3">SpoIIE family protein phosphatase</fullName>
    </submittedName>
</protein>
<dbReference type="InterPro" id="IPR013656">
    <property type="entry name" value="PAS_4"/>
</dbReference>
<comment type="caution">
    <text evidence="3">The sequence shown here is derived from an EMBL/GenBank/DDBJ whole genome shotgun (WGS) entry which is preliminary data.</text>
</comment>
<dbReference type="EMBL" id="JBHMCG010000020">
    <property type="protein sequence ID" value="MFB9571821.1"/>
    <property type="molecule type" value="Genomic_DNA"/>
</dbReference>
<evidence type="ECO:0000313" key="3">
    <source>
        <dbReference type="EMBL" id="MFB9571821.1"/>
    </source>
</evidence>
<dbReference type="InterPro" id="IPR036457">
    <property type="entry name" value="PPM-type-like_dom_sf"/>
</dbReference>
<dbReference type="PANTHER" id="PTHR43156:SF2">
    <property type="entry name" value="STAGE II SPORULATION PROTEIN E"/>
    <property type="match status" value="1"/>
</dbReference>
<proteinExistence type="predicted"/>
<dbReference type="Gene3D" id="3.30.450.20">
    <property type="entry name" value="PAS domain"/>
    <property type="match status" value="2"/>
</dbReference>
<dbReference type="SUPFAM" id="SSF81606">
    <property type="entry name" value="PP2C-like"/>
    <property type="match status" value="1"/>
</dbReference>
<dbReference type="InterPro" id="IPR029016">
    <property type="entry name" value="GAF-like_dom_sf"/>
</dbReference>
<dbReference type="SUPFAM" id="SSF55785">
    <property type="entry name" value="PYP-like sensor domain (PAS domain)"/>
    <property type="match status" value="2"/>
</dbReference>
<dbReference type="CDD" id="cd16936">
    <property type="entry name" value="HATPase_RsbW-like"/>
    <property type="match status" value="1"/>
</dbReference>
<feature type="domain" description="PAS" evidence="2">
    <location>
        <begin position="124"/>
        <end position="201"/>
    </location>
</feature>